<dbReference type="Gene3D" id="1.20.1600.10">
    <property type="entry name" value="Outer membrane efflux proteins (OEP)"/>
    <property type="match status" value="1"/>
</dbReference>
<dbReference type="GO" id="GO:0015288">
    <property type="term" value="F:porin activity"/>
    <property type="evidence" value="ECO:0007669"/>
    <property type="project" value="TreeGrafter"/>
</dbReference>
<dbReference type="EMBL" id="FTNC01000006">
    <property type="protein sequence ID" value="SIQ61385.1"/>
    <property type="molecule type" value="Genomic_DNA"/>
</dbReference>
<accession>A0A1N6U6X5</accession>
<evidence type="ECO:0000256" key="1">
    <source>
        <dbReference type="ARBA" id="ARBA00004442"/>
    </source>
</evidence>
<protein>
    <submittedName>
        <fullName evidence="10">Outer membrane protein TolC</fullName>
    </submittedName>
</protein>
<dbReference type="PANTHER" id="PTHR30026:SF20">
    <property type="entry name" value="OUTER MEMBRANE PROTEIN TOLC"/>
    <property type="match status" value="1"/>
</dbReference>
<feature type="coiled-coil region" evidence="8">
    <location>
        <begin position="204"/>
        <end position="238"/>
    </location>
</feature>
<dbReference type="STRING" id="56779.SAMN05421834_10663"/>
<gene>
    <name evidence="10" type="ORF">SAMN05421834_10663</name>
</gene>
<dbReference type="InterPro" id="IPR003423">
    <property type="entry name" value="OMP_efflux"/>
</dbReference>
<evidence type="ECO:0000256" key="8">
    <source>
        <dbReference type="SAM" id="Coils"/>
    </source>
</evidence>
<dbReference type="RefSeq" id="WP_076544390.1">
    <property type="nucleotide sequence ID" value="NZ_FTNC01000006.1"/>
</dbReference>
<keyword evidence="8" id="KW-0175">Coiled coil</keyword>
<dbReference type="PANTHER" id="PTHR30026">
    <property type="entry name" value="OUTER MEMBRANE PROTEIN TOLC"/>
    <property type="match status" value="1"/>
</dbReference>
<comment type="subcellular location">
    <subcellularLocation>
        <location evidence="1">Cell outer membrane</location>
    </subcellularLocation>
</comment>
<evidence type="ECO:0000256" key="3">
    <source>
        <dbReference type="ARBA" id="ARBA00022448"/>
    </source>
</evidence>
<keyword evidence="11" id="KW-1185">Reference proteome</keyword>
<keyword evidence="4" id="KW-1134">Transmembrane beta strand</keyword>
<dbReference type="InterPro" id="IPR051906">
    <property type="entry name" value="TolC-like"/>
</dbReference>
<evidence type="ECO:0000256" key="6">
    <source>
        <dbReference type="ARBA" id="ARBA00023136"/>
    </source>
</evidence>
<keyword evidence="3" id="KW-0813">Transport</keyword>
<evidence type="ECO:0000256" key="2">
    <source>
        <dbReference type="ARBA" id="ARBA00007613"/>
    </source>
</evidence>
<evidence type="ECO:0000256" key="7">
    <source>
        <dbReference type="ARBA" id="ARBA00023237"/>
    </source>
</evidence>
<feature type="chain" id="PRO_5013065836" evidence="9">
    <location>
        <begin position="25"/>
        <end position="450"/>
    </location>
</feature>
<keyword evidence="5" id="KW-0812">Transmembrane</keyword>
<keyword evidence="7" id="KW-0998">Cell outer membrane</keyword>
<evidence type="ECO:0000313" key="11">
    <source>
        <dbReference type="Proteomes" id="UP000185669"/>
    </source>
</evidence>
<keyword evidence="9" id="KW-0732">Signal</keyword>
<dbReference type="AlphaFoldDB" id="A0A1N6U6X5"/>
<proteinExistence type="inferred from homology"/>
<evidence type="ECO:0000256" key="5">
    <source>
        <dbReference type="ARBA" id="ARBA00022692"/>
    </source>
</evidence>
<evidence type="ECO:0000313" key="10">
    <source>
        <dbReference type="EMBL" id="SIQ61385.1"/>
    </source>
</evidence>
<keyword evidence="6" id="KW-0472">Membrane</keyword>
<evidence type="ECO:0000256" key="4">
    <source>
        <dbReference type="ARBA" id="ARBA00022452"/>
    </source>
</evidence>
<dbReference type="Pfam" id="PF02321">
    <property type="entry name" value="OEP"/>
    <property type="match status" value="2"/>
</dbReference>
<dbReference type="OrthoDB" id="2112995at2"/>
<evidence type="ECO:0000256" key="9">
    <source>
        <dbReference type="SAM" id="SignalP"/>
    </source>
</evidence>
<reference evidence="11" key="1">
    <citation type="submission" date="2017-01" db="EMBL/GenBank/DDBJ databases">
        <authorList>
            <person name="Varghese N."/>
            <person name="Submissions S."/>
        </authorList>
    </citation>
    <scope>NUCLEOTIDE SEQUENCE [LARGE SCALE GENOMIC DNA]</scope>
    <source>
        <strain evidence="11">ATCC 700103</strain>
    </source>
</reference>
<feature type="coiled-coil region" evidence="8">
    <location>
        <begin position="369"/>
        <end position="396"/>
    </location>
</feature>
<dbReference type="SUPFAM" id="SSF56954">
    <property type="entry name" value="Outer membrane efflux proteins (OEP)"/>
    <property type="match status" value="1"/>
</dbReference>
<feature type="signal peptide" evidence="9">
    <location>
        <begin position="1"/>
        <end position="24"/>
    </location>
</feature>
<name>A0A1N6U6X5_9FIRM</name>
<dbReference type="GO" id="GO:0015562">
    <property type="term" value="F:efflux transmembrane transporter activity"/>
    <property type="evidence" value="ECO:0007669"/>
    <property type="project" value="InterPro"/>
</dbReference>
<sequence length="450" mass="51146">MKKTKYIILILLFCLLTASFNVAAAEETEITLTQAVKILMENNRQLINSRQNIEKAQKDVELSGRGYYPTANLQTSYTKLESGQQTIDFQQLSDPSYNFFQDGFPMTETPDQNYSTSLSLSQPLYLGGRVRIGKDISKLGLEMSKIEYQKQLDQSIFNLVQAYYGVLQAQGMVEIRENALEVVNEHLRIVKVNNEAGMSLRQDLLQTQIEQRKAEEDLIAAENQLQIAKKRLAQLLGDSSVMYQVSTPQKNPEPATELDKLINLALENRAELKSLSVNQKMLEKQKDLEGNPYRPQISLNGSYSWQGSELEFSDGSWNVTVAGSISLYDGGKANLNEEKKKIEVNNLDNSTKDLKESIRIEIEDTLLSLQHSEEMIKLEKLSLENAEENLELTNKSYQAGINTNIDVINAQTSYKQAQIALLQAEYDYEKNLYKLFYNTGRIKELFKDVI</sequence>
<dbReference type="GO" id="GO:1990281">
    <property type="term" value="C:efflux pump complex"/>
    <property type="evidence" value="ECO:0007669"/>
    <property type="project" value="TreeGrafter"/>
</dbReference>
<organism evidence="10 11">
    <name type="scientific">Halanaerobium kushneri</name>
    <dbReference type="NCBI Taxonomy" id="56779"/>
    <lineage>
        <taxon>Bacteria</taxon>
        <taxon>Bacillati</taxon>
        <taxon>Bacillota</taxon>
        <taxon>Clostridia</taxon>
        <taxon>Halanaerobiales</taxon>
        <taxon>Halanaerobiaceae</taxon>
        <taxon>Halanaerobium</taxon>
    </lineage>
</organism>
<dbReference type="Proteomes" id="UP000185669">
    <property type="component" value="Unassembled WGS sequence"/>
</dbReference>
<comment type="similarity">
    <text evidence="2">Belongs to the outer membrane factor (OMF) (TC 1.B.17) family.</text>
</comment>
<dbReference type="GO" id="GO:0009279">
    <property type="term" value="C:cell outer membrane"/>
    <property type="evidence" value="ECO:0007669"/>
    <property type="project" value="UniProtKB-SubCell"/>
</dbReference>